<evidence type="ECO:0000313" key="1">
    <source>
        <dbReference type="EMBL" id="RCK69096.1"/>
    </source>
</evidence>
<name>A0A367YT80_9ACTN</name>
<keyword evidence="2" id="KW-1185">Reference proteome</keyword>
<dbReference type="Proteomes" id="UP000252770">
    <property type="component" value="Unassembled WGS sequence"/>
</dbReference>
<dbReference type="AlphaFoldDB" id="A0A367YT80"/>
<proteinExistence type="predicted"/>
<comment type="caution">
    <text evidence="1">The sequence shown here is derived from an EMBL/GenBank/DDBJ whole genome shotgun (WGS) entry which is preliminary data.</text>
</comment>
<sequence length="183" mass="18248">MTQHTTTGSNDPVTGVMADLVRRAVRDGIGPVTPSRPWAQDVLERVGGDVGAAVDRLVQQSTVAAASTGFLTGVGGLLTLPVALPANVAGSLVVNARMVGGIAHVRGHDLSDPATLDLISTLVLGGGGPQRLLGELGKRSGVKLASTVLRAVPVVGGLANGAADAGLTAALGRNAARAFPQRG</sequence>
<organism evidence="1 2">
    <name type="scientific">Desertihabitans brevis</name>
    <dbReference type="NCBI Taxonomy" id="2268447"/>
    <lineage>
        <taxon>Bacteria</taxon>
        <taxon>Bacillati</taxon>
        <taxon>Actinomycetota</taxon>
        <taxon>Actinomycetes</taxon>
        <taxon>Propionibacteriales</taxon>
        <taxon>Propionibacteriaceae</taxon>
        <taxon>Desertihabitans</taxon>
    </lineage>
</organism>
<dbReference type="RefSeq" id="WP_114126952.1">
    <property type="nucleotide sequence ID" value="NZ_QOUI01000007.1"/>
</dbReference>
<evidence type="ECO:0008006" key="3">
    <source>
        <dbReference type="Google" id="ProtNLM"/>
    </source>
</evidence>
<gene>
    <name evidence="1" type="ORF">DT076_12150</name>
</gene>
<protein>
    <recommendedName>
        <fullName evidence="3">EcsC family protein</fullName>
    </recommendedName>
</protein>
<accession>A0A367YT80</accession>
<evidence type="ECO:0000313" key="2">
    <source>
        <dbReference type="Proteomes" id="UP000252770"/>
    </source>
</evidence>
<reference evidence="1 2" key="1">
    <citation type="submission" date="2018-07" db="EMBL/GenBank/DDBJ databases">
        <title>Desertimonas flava gen. nov. sp. nov.</title>
        <authorList>
            <person name="Liu S."/>
        </authorList>
    </citation>
    <scope>NUCLEOTIDE SEQUENCE [LARGE SCALE GENOMIC DNA]</scope>
    <source>
        <strain evidence="1 2">16Sb5-5</strain>
    </source>
</reference>
<dbReference type="EMBL" id="QOUI01000007">
    <property type="protein sequence ID" value="RCK69096.1"/>
    <property type="molecule type" value="Genomic_DNA"/>
</dbReference>